<dbReference type="SUPFAM" id="SSF52266">
    <property type="entry name" value="SGNH hydrolase"/>
    <property type="match status" value="1"/>
</dbReference>
<dbReference type="PANTHER" id="PTHR14209:SF19">
    <property type="entry name" value="ISOAMYL ACETATE-HYDROLYZING ESTERASE 1 HOMOLOG"/>
    <property type="match status" value="1"/>
</dbReference>
<comment type="caution">
    <text evidence="2">The sequence shown here is derived from an EMBL/GenBank/DDBJ whole genome shotgun (WGS) entry which is preliminary data.</text>
</comment>
<evidence type="ECO:0000313" key="3">
    <source>
        <dbReference type="Proteomes" id="UP000326757"/>
    </source>
</evidence>
<evidence type="ECO:0000313" key="2">
    <source>
        <dbReference type="EMBL" id="KAB8289880.1"/>
    </source>
</evidence>
<organism evidence="2 3">
    <name type="scientific">Monilinia laxa</name>
    <name type="common">Brown rot fungus</name>
    <name type="synonym">Sclerotinia laxa</name>
    <dbReference type="NCBI Taxonomy" id="61186"/>
    <lineage>
        <taxon>Eukaryota</taxon>
        <taxon>Fungi</taxon>
        <taxon>Dikarya</taxon>
        <taxon>Ascomycota</taxon>
        <taxon>Pezizomycotina</taxon>
        <taxon>Leotiomycetes</taxon>
        <taxon>Helotiales</taxon>
        <taxon>Sclerotiniaceae</taxon>
        <taxon>Monilinia</taxon>
    </lineage>
</organism>
<proteinExistence type="predicted"/>
<dbReference type="Proteomes" id="UP000326757">
    <property type="component" value="Unassembled WGS sequence"/>
</dbReference>
<dbReference type="InterPro" id="IPR036514">
    <property type="entry name" value="SGNH_hydro_sf"/>
</dbReference>
<dbReference type="Pfam" id="PF13472">
    <property type="entry name" value="Lipase_GDSL_2"/>
    <property type="match status" value="1"/>
</dbReference>
<keyword evidence="3" id="KW-1185">Reference proteome</keyword>
<dbReference type="EMBL" id="VIGI01000020">
    <property type="protein sequence ID" value="KAB8289880.1"/>
    <property type="molecule type" value="Genomic_DNA"/>
</dbReference>
<sequence length="263" mass="29716">MPFKRYPQFILLGDSIVQFSSHLRDGFSFTAGLEEHCSRRLQVINHGLSGYNTDNALEIHQHLVPDPTFAKVSYLLILFGANDACFSGGPTGQYVSLENYKKNTEALLHHWSSIAQHPTILLVTPPPINEIQLEEQDLQRGHASLTRQQENTAKYAAVVREIATEWKDRNVVLVDLWRALMDKAIELGSDKMIDVETIGTKRAGDDQPMRTLLTDGLHLSSEGYKVFLNEVIPLVGKEWKDEPSDNPSWVFPHWTVAPKFSSH</sequence>
<accession>A0A5N6JPU0</accession>
<dbReference type="PANTHER" id="PTHR14209">
    <property type="entry name" value="ISOAMYL ACETATE-HYDROLYZING ESTERASE 1"/>
    <property type="match status" value="1"/>
</dbReference>
<dbReference type="CDD" id="cd01838">
    <property type="entry name" value="Isoamyl_acetate_hydrolase_like"/>
    <property type="match status" value="1"/>
</dbReference>
<reference evidence="2 3" key="1">
    <citation type="submission" date="2019-06" db="EMBL/GenBank/DDBJ databases">
        <title>Genome Sequence of the Brown Rot Fungal Pathogen Monilinia laxa.</title>
        <authorList>
            <person name="De Miccolis Angelini R.M."/>
            <person name="Landi L."/>
            <person name="Abate D."/>
            <person name="Pollastro S."/>
            <person name="Romanazzi G."/>
            <person name="Faretra F."/>
        </authorList>
    </citation>
    <scope>NUCLEOTIDE SEQUENCE [LARGE SCALE GENOMIC DNA]</scope>
    <source>
        <strain evidence="2 3">Mlax316</strain>
    </source>
</reference>
<protein>
    <recommendedName>
        <fullName evidence="1">SGNH hydrolase-type esterase domain-containing protein</fullName>
    </recommendedName>
</protein>
<dbReference type="Gene3D" id="3.40.50.1110">
    <property type="entry name" value="SGNH hydrolase"/>
    <property type="match status" value="1"/>
</dbReference>
<gene>
    <name evidence="2" type="ORF">EYC80_010511</name>
</gene>
<dbReference type="AlphaFoldDB" id="A0A5N6JPU0"/>
<evidence type="ECO:0000259" key="1">
    <source>
        <dbReference type="Pfam" id="PF13472"/>
    </source>
</evidence>
<feature type="domain" description="SGNH hydrolase-type esterase" evidence="1">
    <location>
        <begin position="11"/>
        <end position="226"/>
    </location>
</feature>
<dbReference type="InterPro" id="IPR013830">
    <property type="entry name" value="SGNH_hydro"/>
</dbReference>
<name>A0A5N6JPU0_MONLA</name>
<dbReference type="InterPro" id="IPR045136">
    <property type="entry name" value="Iah1-like"/>
</dbReference>
<dbReference type="OrthoDB" id="671439at2759"/>